<proteinExistence type="predicted"/>
<evidence type="ECO:0008006" key="7">
    <source>
        <dbReference type="Google" id="ProtNLM"/>
    </source>
</evidence>
<dbReference type="PANTHER" id="PTHR13018">
    <property type="entry name" value="PROBABLE MEMBRANE PROTEIN DUF221-RELATED"/>
    <property type="match status" value="1"/>
</dbReference>
<feature type="transmembrane region" description="Helical" evidence="2">
    <location>
        <begin position="448"/>
        <end position="468"/>
    </location>
</feature>
<feature type="coiled-coil region" evidence="1">
    <location>
        <begin position="216"/>
        <end position="273"/>
    </location>
</feature>
<dbReference type="GO" id="GO:0005227">
    <property type="term" value="F:calcium-activated cation channel activity"/>
    <property type="evidence" value="ECO:0007669"/>
    <property type="project" value="InterPro"/>
</dbReference>
<keyword evidence="2" id="KW-0812">Transmembrane</keyword>
<accession>A0A8S1N1P0</accession>
<dbReference type="Pfam" id="PF14703">
    <property type="entry name" value="PHM7_cyt"/>
    <property type="match status" value="1"/>
</dbReference>
<feature type="transmembrane region" description="Helical" evidence="2">
    <location>
        <begin position="629"/>
        <end position="648"/>
    </location>
</feature>
<dbReference type="InterPro" id="IPR027815">
    <property type="entry name" value="CSC1/OSCA1-like_cyt"/>
</dbReference>
<feature type="domain" description="CSC1/OSCA1-like cytosolic" evidence="4">
    <location>
        <begin position="175"/>
        <end position="356"/>
    </location>
</feature>
<name>A0A8S1N1P0_9CILI</name>
<dbReference type="Proteomes" id="UP000692954">
    <property type="component" value="Unassembled WGS sequence"/>
</dbReference>
<gene>
    <name evidence="5" type="ORF">PSON_ATCC_30995.1.T0480102</name>
</gene>
<feature type="transmembrane region" description="Helical" evidence="2">
    <location>
        <begin position="369"/>
        <end position="391"/>
    </location>
</feature>
<dbReference type="OrthoDB" id="304140at2759"/>
<feature type="transmembrane region" description="Helical" evidence="2">
    <location>
        <begin position="76"/>
        <end position="94"/>
    </location>
</feature>
<evidence type="ECO:0000313" key="6">
    <source>
        <dbReference type="Proteomes" id="UP000692954"/>
    </source>
</evidence>
<keyword evidence="2" id="KW-0472">Membrane</keyword>
<keyword evidence="2" id="KW-1133">Transmembrane helix</keyword>
<dbReference type="EMBL" id="CAJJDN010000048">
    <property type="protein sequence ID" value="CAD8085329.1"/>
    <property type="molecule type" value="Genomic_DNA"/>
</dbReference>
<evidence type="ECO:0000313" key="5">
    <source>
        <dbReference type="EMBL" id="CAD8085329.1"/>
    </source>
</evidence>
<comment type="caution">
    <text evidence="5">The sequence shown here is derived from an EMBL/GenBank/DDBJ whole genome shotgun (WGS) entry which is preliminary data.</text>
</comment>
<dbReference type="AlphaFoldDB" id="A0A8S1N1P0"/>
<feature type="transmembrane region" description="Helical" evidence="2">
    <location>
        <begin position="136"/>
        <end position="157"/>
    </location>
</feature>
<dbReference type="GO" id="GO:0005886">
    <property type="term" value="C:plasma membrane"/>
    <property type="evidence" value="ECO:0007669"/>
    <property type="project" value="TreeGrafter"/>
</dbReference>
<evidence type="ECO:0000256" key="2">
    <source>
        <dbReference type="SAM" id="Phobius"/>
    </source>
</evidence>
<dbReference type="PANTHER" id="PTHR13018:SF83">
    <property type="entry name" value="RRM DOMAIN-CONTAINING PROTEIN"/>
    <property type="match status" value="1"/>
</dbReference>
<feature type="transmembrane region" description="Helical" evidence="2">
    <location>
        <begin position="602"/>
        <end position="622"/>
    </location>
</feature>
<evidence type="ECO:0000259" key="3">
    <source>
        <dbReference type="Pfam" id="PF04547"/>
    </source>
</evidence>
<reference evidence="5" key="1">
    <citation type="submission" date="2021-01" db="EMBL/GenBank/DDBJ databases">
        <authorList>
            <consortium name="Genoscope - CEA"/>
            <person name="William W."/>
        </authorList>
    </citation>
    <scope>NUCLEOTIDE SEQUENCE</scope>
</reference>
<feature type="transmembrane region" description="Helical" evidence="2">
    <location>
        <begin position="553"/>
        <end position="576"/>
    </location>
</feature>
<evidence type="ECO:0000256" key="1">
    <source>
        <dbReference type="SAM" id="Coils"/>
    </source>
</evidence>
<protein>
    <recommendedName>
        <fullName evidence="7">CSC1/OSCA1-like cytosolic domain-containing protein</fullName>
    </recommendedName>
</protein>
<organism evidence="5 6">
    <name type="scientific">Paramecium sonneborni</name>
    <dbReference type="NCBI Taxonomy" id="65129"/>
    <lineage>
        <taxon>Eukaryota</taxon>
        <taxon>Sar</taxon>
        <taxon>Alveolata</taxon>
        <taxon>Ciliophora</taxon>
        <taxon>Intramacronucleata</taxon>
        <taxon>Oligohymenophorea</taxon>
        <taxon>Peniculida</taxon>
        <taxon>Parameciidae</taxon>
        <taxon>Paramecium</taxon>
    </lineage>
</organism>
<feature type="domain" description="Anoctamin transmembrane" evidence="3">
    <location>
        <begin position="365"/>
        <end position="585"/>
    </location>
</feature>
<sequence length="696" mass="81643">MNQNNQYNPFAMPPDFKLVYAHAKAKQVGYQNQNQQEYCPCCNMSINKIPIGLCEDIIKLQFLGEGIPLFFQSIKLYSILLLLIFVLVGIYNIITTSDLCYKEYHFSLMDTEKNQQQGCYHFVGVAYTVNKTETQLTIQAVLAFLGTFFVTAGLFFIKRFQQKNLHFSINSSPSDFTLLLRNYPYNHEKQQIEQYFQYNFNVNPSSIVKIIRPLNIQDYMNDKKKKNEKLQEQQKIYALMTRPEEVREKSSILNQIMLDIQVLDKQISLYEQQITLNNLYQRTDYVLVTLQDESEVDKIIEKSKQNKWYEVIMDYFGCCDQMLNYFSSDTQKWKFINGQRVYIRRAPEPLDIIWENFNTSHSEKRCKRLLALSLNFFVVIIGASIVYGISYTQNQTKSSNSFYVKYVLSGLCALAILIINQILEMLIKITSKYEKHTTYTNETRSVMVTQTIMQFINTALVPFGLFIFTDFDQNNLAVSLFFIFLGNLLILPILEILDPLYVLKLIKQNQLLKEQDKRQIILTQQQTHELFEGPDYRIADKYSSIYKSILMSMFYVCIFPYGMMMQVLSLFLYFWACKYTLLRRCSYPPTINRNLNDSTLQLLGISPILISAGSACYQFVLINTYSNMILHTINMILSCFCAGAYLYFKFDSKVTQTDSAVYLNYYEEKMKFQTDYEQCNPVTMKQAQFQQEYKLQ</sequence>
<feature type="transmembrane region" description="Helical" evidence="2">
    <location>
        <begin position="403"/>
        <end position="427"/>
    </location>
</feature>
<keyword evidence="1" id="KW-0175">Coiled coil</keyword>
<evidence type="ECO:0000259" key="4">
    <source>
        <dbReference type="Pfam" id="PF14703"/>
    </source>
</evidence>
<feature type="transmembrane region" description="Helical" evidence="2">
    <location>
        <begin position="480"/>
        <end position="503"/>
    </location>
</feature>
<dbReference type="InterPro" id="IPR049452">
    <property type="entry name" value="Anoctamin_TM"/>
</dbReference>
<keyword evidence="6" id="KW-1185">Reference proteome</keyword>
<dbReference type="InterPro" id="IPR045122">
    <property type="entry name" value="Csc1-like"/>
</dbReference>
<dbReference type="Pfam" id="PF04547">
    <property type="entry name" value="Anoctamin"/>
    <property type="match status" value="1"/>
</dbReference>